<organism evidence="2">
    <name type="scientific">Yersinia pestis Java 9</name>
    <dbReference type="NCBI Taxonomy" id="880632"/>
    <lineage>
        <taxon>Bacteria</taxon>
        <taxon>Pseudomonadati</taxon>
        <taxon>Pseudomonadota</taxon>
        <taxon>Gammaproteobacteria</taxon>
        <taxon>Enterobacterales</taxon>
        <taxon>Yersiniaceae</taxon>
        <taxon>Yersinia</taxon>
    </lineage>
</organism>
<proteinExistence type="predicted"/>
<dbReference type="AlphaFoldDB" id="E8PS95"/>
<accession>E8PS95</accession>
<dbReference type="RefSeq" id="WP_013572682.1">
    <property type="nucleotide sequence ID" value="NC_015054.1"/>
</dbReference>
<reference evidence="2" key="1">
    <citation type="journal article" date="2012" name="PLoS ONE">
        <title>Novel Plasmids and Resistance Phenotypes in Yersinia pestis: Unique Plasmid Inventory of Strain Java 9 Mediates High Levels of Arsenic Resistance.</title>
        <authorList>
            <person name="Eppinger M."/>
            <person name="Radnedge L."/>
            <person name="Andersen G."/>
            <person name="Vietri N."/>
            <person name="Severson G."/>
            <person name="Mou S."/>
            <person name="Ravel J."/>
            <person name="Worsham P.L."/>
        </authorList>
    </citation>
    <scope>NUCLEOTIDE SEQUENCE [LARGE SCALE GENOMIC DNA]</scope>
    <source>
        <strain evidence="2">Java 9</strain>
        <plasmid evidence="2">pJARS35</plasmid>
    </source>
</reference>
<geneLocation type="plasmid" evidence="2">
    <name>pJARS35</name>
</geneLocation>
<keyword evidence="1" id="KW-0472">Membrane</keyword>
<dbReference type="EMBL" id="CP002179">
    <property type="protein sequence ID" value="ADW66895.1"/>
    <property type="molecule type" value="Genomic_DNA"/>
</dbReference>
<keyword evidence="2" id="KW-0614">Plasmid</keyword>
<keyword evidence="1" id="KW-1133">Transmembrane helix</keyword>
<feature type="transmembrane region" description="Helical" evidence="1">
    <location>
        <begin position="28"/>
        <end position="48"/>
    </location>
</feature>
<keyword evidence="1" id="KW-0812">Transmembrane</keyword>
<name>E8PS95_YERPE</name>
<sequence length="52" mass="5839">MNISAFAISLIGTGVAIAASEQKIRDIVTVWVLTYSIFLIAYMILQYFRLVN</sequence>
<evidence type="ECO:0000256" key="1">
    <source>
        <dbReference type="SAM" id="Phobius"/>
    </source>
</evidence>
<gene>
    <name evidence="2" type="ORF">YPJ_pJARS3543</name>
</gene>
<evidence type="ECO:0000313" key="2">
    <source>
        <dbReference type="EMBL" id="ADW66895.1"/>
    </source>
</evidence>
<protein>
    <submittedName>
        <fullName evidence="2">Uncharacterized protein</fullName>
    </submittedName>
</protein>